<dbReference type="AlphaFoldDB" id="A0A448T897"/>
<dbReference type="Proteomes" id="UP000270487">
    <property type="component" value="Chromosome"/>
</dbReference>
<accession>A0A448T897</accession>
<feature type="signal peptide" evidence="1">
    <location>
        <begin position="1"/>
        <end position="32"/>
    </location>
</feature>
<proteinExistence type="predicted"/>
<evidence type="ECO:0000256" key="1">
    <source>
        <dbReference type="SAM" id="SignalP"/>
    </source>
</evidence>
<keyword evidence="1" id="KW-0732">Signal</keyword>
<feature type="chain" id="PRO_5019174755" evidence="1">
    <location>
        <begin position="33"/>
        <end position="67"/>
    </location>
</feature>
<gene>
    <name evidence="2" type="ORF">NCTC13193_05227</name>
</gene>
<dbReference type="EMBL" id="LR134492">
    <property type="protein sequence ID" value="VEI76194.1"/>
    <property type="molecule type" value="Genomic_DNA"/>
</dbReference>
<reference evidence="2 3" key="1">
    <citation type="submission" date="2018-12" db="EMBL/GenBank/DDBJ databases">
        <authorList>
            <consortium name="Pathogen Informatics"/>
        </authorList>
    </citation>
    <scope>NUCLEOTIDE SEQUENCE [LARGE SCALE GENOMIC DNA]</scope>
    <source>
        <strain evidence="2 3">NCTC13193</strain>
    </source>
</reference>
<evidence type="ECO:0000313" key="3">
    <source>
        <dbReference type="Proteomes" id="UP000270487"/>
    </source>
</evidence>
<protein>
    <submittedName>
        <fullName evidence="2">Uncharacterized protein</fullName>
    </submittedName>
</protein>
<sequence length="67" mass="7424">MRNWQASKLRIAPLWSALSLALLAIASPALHAEDAMKPTSSHFAYIGTYNPNGEGFIACRWMRKPGH</sequence>
<name>A0A448T897_SERFO</name>
<evidence type="ECO:0000313" key="2">
    <source>
        <dbReference type="EMBL" id="VEI76194.1"/>
    </source>
</evidence>
<organism evidence="2 3">
    <name type="scientific">Serratia fonticola</name>
    <dbReference type="NCBI Taxonomy" id="47917"/>
    <lineage>
        <taxon>Bacteria</taxon>
        <taxon>Pseudomonadati</taxon>
        <taxon>Pseudomonadota</taxon>
        <taxon>Gammaproteobacteria</taxon>
        <taxon>Enterobacterales</taxon>
        <taxon>Yersiniaceae</taxon>
        <taxon>Serratia</taxon>
    </lineage>
</organism>